<evidence type="ECO:0000256" key="3">
    <source>
        <dbReference type="ARBA" id="ARBA00022722"/>
    </source>
</evidence>
<keyword evidence="1 5" id="KW-0963">Cytoplasm</keyword>
<dbReference type="GO" id="GO:0005829">
    <property type="term" value="C:cytosol"/>
    <property type="evidence" value="ECO:0007669"/>
    <property type="project" value="TreeGrafter"/>
</dbReference>
<dbReference type="InterPro" id="IPR012337">
    <property type="entry name" value="RNaseH-like_sf"/>
</dbReference>
<dbReference type="EMBL" id="MHUV01000004">
    <property type="protein sequence ID" value="OHA82743.1"/>
    <property type="molecule type" value="Genomic_DNA"/>
</dbReference>
<dbReference type="GO" id="GO:0016788">
    <property type="term" value="F:hydrolase activity, acting on ester bonds"/>
    <property type="evidence" value="ECO:0007669"/>
    <property type="project" value="UniProtKB-UniRule"/>
</dbReference>
<proteinExistence type="inferred from homology"/>
<gene>
    <name evidence="7" type="ORF">A3B07_01330</name>
</gene>
<dbReference type="AlphaFoldDB" id="A0A1G2SCJ9"/>
<comment type="subcellular location">
    <subcellularLocation>
        <location evidence="5">Cytoplasm</location>
    </subcellularLocation>
</comment>
<dbReference type="SUPFAM" id="SSF53098">
    <property type="entry name" value="Ribonuclease H-like"/>
    <property type="match status" value="1"/>
</dbReference>
<comment type="function">
    <text evidence="5">Could be a nuclease involved in processing of the 5'-end of pre-16S rRNA.</text>
</comment>
<dbReference type="PANTHER" id="PTHR33317:SF4">
    <property type="entry name" value="POLYNUCLEOTIDYL TRANSFERASE, RIBONUCLEASE H-LIKE SUPERFAMILY PROTEIN"/>
    <property type="match status" value="1"/>
</dbReference>
<dbReference type="GO" id="GO:0000967">
    <property type="term" value="P:rRNA 5'-end processing"/>
    <property type="evidence" value="ECO:0007669"/>
    <property type="project" value="UniProtKB-UniRule"/>
</dbReference>
<evidence type="ECO:0000256" key="1">
    <source>
        <dbReference type="ARBA" id="ARBA00022490"/>
    </source>
</evidence>
<dbReference type="EC" id="3.1.-.-" evidence="5"/>
<organism evidence="7 8">
    <name type="scientific">Candidatus Yonathbacteria bacterium RIFCSPLOWO2_01_FULL_43_27</name>
    <dbReference type="NCBI Taxonomy" id="1802726"/>
    <lineage>
        <taxon>Bacteria</taxon>
        <taxon>Candidatus Yonathiibacteriota</taxon>
    </lineage>
</organism>
<keyword evidence="3 5" id="KW-0540">Nuclease</keyword>
<dbReference type="STRING" id="1802726.A3B07_01330"/>
<dbReference type="CDD" id="cd16964">
    <property type="entry name" value="YqgF"/>
    <property type="match status" value="1"/>
</dbReference>
<dbReference type="InterPro" id="IPR006641">
    <property type="entry name" value="YqgF/RNaseH-like_dom"/>
</dbReference>
<accession>A0A1G2SCJ9</accession>
<evidence type="ECO:0000256" key="5">
    <source>
        <dbReference type="HAMAP-Rule" id="MF_00651"/>
    </source>
</evidence>
<evidence type="ECO:0000259" key="6">
    <source>
        <dbReference type="SMART" id="SM00732"/>
    </source>
</evidence>
<keyword evidence="4 5" id="KW-0378">Hydrolase</keyword>
<dbReference type="SMART" id="SM00732">
    <property type="entry name" value="YqgFc"/>
    <property type="match status" value="1"/>
</dbReference>
<comment type="caution">
    <text evidence="7">The sequence shown here is derived from an EMBL/GenBank/DDBJ whole genome shotgun (WGS) entry which is preliminary data.</text>
</comment>
<evidence type="ECO:0000313" key="8">
    <source>
        <dbReference type="Proteomes" id="UP000178817"/>
    </source>
</evidence>
<protein>
    <recommendedName>
        <fullName evidence="5">Putative pre-16S rRNA nuclease</fullName>
        <ecNumber evidence="5">3.1.-.-</ecNumber>
    </recommendedName>
</protein>
<comment type="similarity">
    <text evidence="5">Belongs to the YqgF HJR family.</text>
</comment>
<feature type="domain" description="YqgF/RNase H-like" evidence="6">
    <location>
        <begin position="1"/>
        <end position="99"/>
    </location>
</feature>
<dbReference type="HAMAP" id="MF_00651">
    <property type="entry name" value="Nuclease_YqgF"/>
    <property type="match status" value="1"/>
</dbReference>
<keyword evidence="2 5" id="KW-0690">Ribosome biogenesis</keyword>
<evidence type="ECO:0000313" key="7">
    <source>
        <dbReference type="EMBL" id="OHA82743.1"/>
    </source>
</evidence>
<dbReference type="InterPro" id="IPR037027">
    <property type="entry name" value="YqgF/RNaseH-like_dom_sf"/>
</dbReference>
<dbReference type="Pfam" id="PF03652">
    <property type="entry name" value="RuvX"/>
    <property type="match status" value="1"/>
</dbReference>
<name>A0A1G2SCJ9_9BACT</name>
<dbReference type="InterPro" id="IPR005227">
    <property type="entry name" value="YqgF"/>
</dbReference>
<dbReference type="PANTHER" id="PTHR33317">
    <property type="entry name" value="POLYNUCLEOTIDYL TRANSFERASE, RIBONUCLEASE H-LIKE SUPERFAMILY PROTEIN"/>
    <property type="match status" value="1"/>
</dbReference>
<evidence type="ECO:0000256" key="2">
    <source>
        <dbReference type="ARBA" id="ARBA00022517"/>
    </source>
</evidence>
<dbReference type="NCBIfam" id="TIGR00250">
    <property type="entry name" value="RNAse_H_YqgF"/>
    <property type="match status" value="1"/>
</dbReference>
<sequence>MRYLGVDYGTKRVGIAVSDEGGTLAFPYAILDNSKALLGNVEDICSRESIETIVVGESVDYKGNPNIVMKEIEQFIIELRSRVTVPIITEREFLTTQQARFFQQEKERVDDSAAAIILQSYLDRKNNTSMRETLE</sequence>
<dbReference type="Gene3D" id="3.30.420.140">
    <property type="entry name" value="YqgF/RNase H-like domain"/>
    <property type="match status" value="1"/>
</dbReference>
<dbReference type="Proteomes" id="UP000178817">
    <property type="component" value="Unassembled WGS sequence"/>
</dbReference>
<reference evidence="7 8" key="1">
    <citation type="journal article" date="2016" name="Nat. Commun.">
        <title>Thousands of microbial genomes shed light on interconnected biogeochemical processes in an aquifer system.</title>
        <authorList>
            <person name="Anantharaman K."/>
            <person name="Brown C.T."/>
            <person name="Hug L.A."/>
            <person name="Sharon I."/>
            <person name="Castelle C.J."/>
            <person name="Probst A.J."/>
            <person name="Thomas B.C."/>
            <person name="Singh A."/>
            <person name="Wilkins M.J."/>
            <person name="Karaoz U."/>
            <person name="Brodie E.L."/>
            <person name="Williams K.H."/>
            <person name="Hubbard S.S."/>
            <person name="Banfield J.F."/>
        </authorList>
    </citation>
    <scope>NUCLEOTIDE SEQUENCE [LARGE SCALE GENOMIC DNA]</scope>
</reference>
<dbReference type="GO" id="GO:0004518">
    <property type="term" value="F:nuclease activity"/>
    <property type="evidence" value="ECO:0007669"/>
    <property type="project" value="UniProtKB-KW"/>
</dbReference>
<evidence type="ECO:0000256" key="4">
    <source>
        <dbReference type="ARBA" id="ARBA00022801"/>
    </source>
</evidence>